<organism evidence="1">
    <name type="scientific">marine sediment metagenome</name>
    <dbReference type="NCBI Taxonomy" id="412755"/>
    <lineage>
        <taxon>unclassified sequences</taxon>
        <taxon>metagenomes</taxon>
        <taxon>ecological metagenomes</taxon>
    </lineage>
</organism>
<protein>
    <submittedName>
        <fullName evidence="1">Uncharacterized protein</fullName>
    </submittedName>
</protein>
<sequence>MKWGSGCPSIGVETMSKTEKYAEYNEDRVKRGL</sequence>
<evidence type="ECO:0000313" key="1">
    <source>
        <dbReference type="EMBL" id="GAG09362.1"/>
    </source>
</evidence>
<name>X0VDM7_9ZZZZ</name>
<accession>X0VDM7</accession>
<dbReference type="EMBL" id="BARS01027210">
    <property type="protein sequence ID" value="GAG09362.1"/>
    <property type="molecule type" value="Genomic_DNA"/>
</dbReference>
<feature type="non-terminal residue" evidence="1">
    <location>
        <position position="33"/>
    </location>
</feature>
<reference evidence="1" key="1">
    <citation type="journal article" date="2014" name="Front. Microbiol.">
        <title>High frequency of phylogenetically diverse reductive dehalogenase-homologous genes in deep subseafloor sedimentary metagenomes.</title>
        <authorList>
            <person name="Kawai M."/>
            <person name="Futagami T."/>
            <person name="Toyoda A."/>
            <person name="Takaki Y."/>
            <person name="Nishi S."/>
            <person name="Hori S."/>
            <person name="Arai W."/>
            <person name="Tsubouchi T."/>
            <person name="Morono Y."/>
            <person name="Uchiyama I."/>
            <person name="Ito T."/>
            <person name="Fujiyama A."/>
            <person name="Inagaki F."/>
            <person name="Takami H."/>
        </authorList>
    </citation>
    <scope>NUCLEOTIDE SEQUENCE</scope>
    <source>
        <strain evidence="1">Expedition CK06-06</strain>
    </source>
</reference>
<proteinExistence type="predicted"/>
<comment type="caution">
    <text evidence="1">The sequence shown here is derived from an EMBL/GenBank/DDBJ whole genome shotgun (WGS) entry which is preliminary data.</text>
</comment>
<gene>
    <name evidence="1" type="ORF">S01H1_42765</name>
</gene>
<dbReference type="AlphaFoldDB" id="X0VDM7"/>